<evidence type="ECO:0000256" key="1">
    <source>
        <dbReference type="SAM" id="MobiDB-lite"/>
    </source>
</evidence>
<feature type="compositionally biased region" description="Polar residues" evidence="1">
    <location>
        <begin position="465"/>
        <end position="474"/>
    </location>
</feature>
<dbReference type="EMBL" id="CP074694">
    <property type="protein sequence ID" value="QVL31941.1"/>
    <property type="molecule type" value="Genomic_DNA"/>
</dbReference>
<proteinExistence type="predicted"/>
<evidence type="ECO:0000313" key="3">
    <source>
        <dbReference type="EMBL" id="QVL31941.1"/>
    </source>
</evidence>
<name>A0A8E6B699_9BACT</name>
<organism evidence="3 4">
    <name type="scientific">Telmatocola sphagniphila</name>
    <dbReference type="NCBI Taxonomy" id="1123043"/>
    <lineage>
        <taxon>Bacteria</taxon>
        <taxon>Pseudomonadati</taxon>
        <taxon>Planctomycetota</taxon>
        <taxon>Planctomycetia</taxon>
        <taxon>Gemmatales</taxon>
        <taxon>Gemmataceae</taxon>
    </lineage>
</organism>
<evidence type="ECO:0000256" key="2">
    <source>
        <dbReference type="SAM" id="SignalP"/>
    </source>
</evidence>
<dbReference type="KEGG" id="tsph:KIH39_24405"/>
<sequence>MQPLFRSLWPRAAAALLVGSGFAVSPAYAQMAPIYVKNPNLRLPIVMEEAVRRNIAEVKLYAKFQNDDWQCVGTASADQKAFEYRAPQDGSYAFLFVLVDRNGKNYPSSLARAVPQRLVVVDTVPPEVRLTPIHAANGDICLQASIVDANPDYASLKLSYKAADGSWKNLENATADSPQLFTVPHPGILAGAIRMKVRDRAGNETEKEIRVGDKISAETSTSKSITRTAFDTQSLTLPRPSEPTLTVRNSEIKTVSFEVNEVQQPAWPKLMPQPAIMPEMPLTAELSNQMSSGETKPKAAASTLSDIPLPKPDQIQIEPALLPKMTASGENDLPKLPAMNSTPAVKLDASPLPKSPVLEGNDLPKLPSMPSTPDVKIETPALPKTAVTADNDLPKLPPVQTAKLEIKSTVEDLPKLPALDVHEKPVTPALTKPQPKLGIEIPQNLPDLKGDAIAGPPVLPDSPSDAKTSSSPTQPGKVGEVDLKLPEIPKSIPSALPVAIPSMTQELPKLPEKDFELPKPGDNSREARMLPVDQTSASASPKMGRIPEKMQLKQTIPLLKVTSRNCTLDYTSDVRGDSRADFWITSDEGTTWKPLRNEAGLGQGLRITLPGEGTFGIRIRPTGGSQPPVAGELPDCRIEVKLGDAPSLLLPTK</sequence>
<dbReference type="Proteomes" id="UP000676194">
    <property type="component" value="Chromosome"/>
</dbReference>
<keyword evidence="4" id="KW-1185">Reference proteome</keyword>
<accession>A0A8E6B699</accession>
<dbReference type="RefSeq" id="WP_213496429.1">
    <property type="nucleotide sequence ID" value="NZ_CP074694.1"/>
</dbReference>
<feature type="signal peptide" evidence="2">
    <location>
        <begin position="1"/>
        <end position="29"/>
    </location>
</feature>
<feature type="region of interest" description="Disordered" evidence="1">
    <location>
        <begin position="424"/>
        <end position="483"/>
    </location>
</feature>
<feature type="chain" id="PRO_5034424878" evidence="2">
    <location>
        <begin position="30"/>
        <end position="653"/>
    </location>
</feature>
<feature type="region of interest" description="Disordered" evidence="1">
    <location>
        <begin position="327"/>
        <end position="377"/>
    </location>
</feature>
<gene>
    <name evidence="3" type="ORF">KIH39_24405</name>
</gene>
<keyword evidence="2" id="KW-0732">Signal</keyword>
<dbReference type="AlphaFoldDB" id="A0A8E6B699"/>
<evidence type="ECO:0000313" key="4">
    <source>
        <dbReference type="Proteomes" id="UP000676194"/>
    </source>
</evidence>
<protein>
    <submittedName>
        <fullName evidence="3">Uncharacterized protein</fullName>
    </submittedName>
</protein>
<reference evidence="3" key="1">
    <citation type="submission" date="2021-05" db="EMBL/GenBank/DDBJ databases">
        <title>Complete genome sequence of the cellulolytic planctomycete Telmatocola sphagniphila SP2T and characterization of the first cellulase from planctomycetes.</title>
        <authorList>
            <person name="Rakitin A.L."/>
            <person name="Beletsky A.V."/>
            <person name="Naumoff D.G."/>
            <person name="Kulichevskaya I.S."/>
            <person name="Mardanov A.V."/>
            <person name="Ravin N.V."/>
            <person name="Dedysh S.N."/>
        </authorList>
    </citation>
    <scope>NUCLEOTIDE SEQUENCE</scope>
    <source>
        <strain evidence="3">SP2T</strain>
    </source>
</reference>